<accession>A0AAU8TPG5</accession>
<proteinExistence type="predicted"/>
<name>A0AAU8TPG5_9PSED</name>
<dbReference type="KEGG" id="pfb:VO64_3249"/>
<protein>
    <submittedName>
        <fullName evidence="1">Uncharacterized protein</fullName>
    </submittedName>
</protein>
<gene>
    <name evidence="1" type="ORF">VO64_3249</name>
</gene>
<reference evidence="1 2" key="1">
    <citation type="journal article" date="2015" name="Genome Announc.">
        <title>Complete Genome Sequence of Biocontrol Strain Pseudomonas fluorescens LBUM223.</title>
        <authorList>
            <person name="Roquigny R."/>
            <person name="Arseneault T."/>
            <person name="Gadkar V.J."/>
            <person name="Novinscak A."/>
            <person name="Joly D.L."/>
            <person name="Filion M."/>
        </authorList>
    </citation>
    <scope>NUCLEOTIDE SEQUENCE [LARGE SCALE GENOMIC DNA]</scope>
    <source>
        <strain evidence="1 2">LBUM223</strain>
    </source>
</reference>
<dbReference type="EMBL" id="CP011117">
    <property type="protein sequence ID" value="AKA83795.1"/>
    <property type="molecule type" value="Genomic_DNA"/>
</dbReference>
<evidence type="ECO:0000313" key="1">
    <source>
        <dbReference type="EMBL" id="AKA83795.1"/>
    </source>
</evidence>
<organism evidence="1 2">
    <name type="scientific">Pseudomonas synxantha</name>
    <dbReference type="NCBI Taxonomy" id="47883"/>
    <lineage>
        <taxon>Bacteria</taxon>
        <taxon>Pseudomonadati</taxon>
        <taxon>Pseudomonadota</taxon>
        <taxon>Gammaproteobacteria</taxon>
        <taxon>Pseudomonadales</taxon>
        <taxon>Pseudomonadaceae</taxon>
        <taxon>Pseudomonas</taxon>
    </lineage>
</organism>
<evidence type="ECO:0000313" key="2">
    <source>
        <dbReference type="Proteomes" id="UP000033099"/>
    </source>
</evidence>
<dbReference type="AlphaFoldDB" id="A0AAU8TPG5"/>
<sequence>MLAKNSKAPRSFSLYALSLKIFASKLAPTGNLAYCAV</sequence>
<dbReference type="Proteomes" id="UP000033099">
    <property type="component" value="Chromosome"/>
</dbReference>